<feature type="transmembrane region" description="Helical" evidence="7">
    <location>
        <begin position="6"/>
        <end position="28"/>
    </location>
</feature>
<organism evidence="9 10">
    <name type="scientific">Chelatococcus reniformis</name>
    <dbReference type="NCBI Taxonomy" id="1494448"/>
    <lineage>
        <taxon>Bacteria</taxon>
        <taxon>Pseudomonadati</taxon>
        <taxon>Pseudomonadota</taxon>
        <taxon>Alphaproteobacteria</taxon>
        <taxon>Hyphomicrobiales</taxon>
        <taxon>Chelatococcaceae</taxon>
        <taxon>Chelatococcus</taxon>
    </lineage>
</organism>
<dbReference type="GO" id="GO:0016020">
    <property type="term" value="C:membrane"/>
    <property type="evidence" value="ECO:0007669"/>
    <property type="project" value="UniProtKB-SubCell"/>
</dbReference>
<evidence type="ECO:0000256" key="4">
    <source>
        <dbReference type="ARBA" id="ARBA00023136"/>
    </source>
</evidence>
<comment type="similarity">
    <text evidence="5">Belongs to the TIM14 family.</text>
</comment>
<feature type="transmembrane region" description="Helical" evidence="7">
    <location>
        <begin position="40"/>
        <end position="60"/>
    </location>
</feature>
<reference evidence="9" key="1">
    <citation type="journal article" date="2014" name="Int. J. Syst. Evol. Microbiol.">
        <title>Complete genome sequence of Corynebacterium casei LMG S-19264T (=DSM 44701T), isolated from a smear-ripened cheese.</title>
        <authorList>
            <consortium name="US DOE Joint Genome Institute (JGI-PGF)"/>
            <person name="Walter F."/>
            <person name="Albersmeier A."/>
            <person name="Kalinowski J."/>
            <person name="Ruckert C."/>
        </authorList>
    </citation>
    <scope>NUCLEOTIDE SEQUENCE</scope>
    <source>
        <strain evidence="9">CGMCC 1.12919</strain>
    </source>
</reference>
<dbReference type="EMBL" id="BMGG01000005">
    <property type="protein sequence ID" value="GGC71350.1"/>
    <property type="molecule type" value="Genomic_DNA"/>
</dbReference>
<comment type="subcellular location">
    <subcellularLocation>
        <location evidence="1">Membrane</location>
        <topology evidence="1">Single-pass membrane protein</topology>
    </subcellularLocation>
</comment>
<dbReference type="SMART" id="SM00271">
    <property type="entry name" value="DnaJ"/>
    <property type="match status" value="1"/>
</dbReference>
<feature type="compositionally biased region" description="Low complexity" evidence="6">
    <location>
        <begin position="224"/>
        <end position="237"/>
    </location>
</feature>
<name>A0A916UFR8_9HYPH</name>
<dbReference type="Proteomes" id="UP000637002">
    <property type="component" value="Unassembled WGS sequence"/>
</dbReference>
<evidence type="ECO:0000256" key="2">
    <source>
        <dbReference type="ARBA" id="ARBA00022692"/>
    </source>
</evidence>
<feature type="region of interest" description="Disordered" evidence="6">
    <location>
        <begin position="217"/>
        <end position="243"/>
    </location>
</feature>
<keyword evidence="3 7" id="KW-1133">Transmembrane helix</keyword>
<evidence type="ECO:0000259" key="8">
    <source>
        <dbReference type="PROSITE" id="PS50076"/>
    </source>
</evidence>
<dbReference type="CDD" id="cd06257">
    <property type="entry name" value="DnaJ"/>
    <property type="match status" value="1"/>
</dbReference>
<comment type="caution">
    <text evidence="9">The sequence shown here is derived from an EMBL/GenBank/DDBJ whole genome shotgun (WGS) entry which is preliminary data.</text>
</comment>
<evidence type="ECO:0000313" key="10">
    <source>
        <dbReference type="Proteomes" id="UP000637002"/>
    </source>
</evidence>
<keyword evidence="4 7" id="KW-0472">Membrane</keyword>
<gene>
    <name evidence="9" type="ORF">GCM10010994_32320</name>
</gene>
<sequence>MSVGVILSSVALGISLIVTAIKAVDWLVHTDPRVLIRTGRWLLLVLGVLSVPCLIALLVFQQWAPAMMLGAGMLIVPALLNWRSFVPRQPFRPAWSNDPLDEMRGNVGQPPPDAELARRAAIVLEDYLIHVGRGDVSTRIDRSEQGSDAGPAPSDRGGGPMSALEALEVLGLERGANATAVRAAHRRLMQLVHPDRGGSNYLAAKINRAKDVLLAEVAARRPTRSSSRGGVRSPPRGTSDKSG</sequence>
<evidence type="ECO:0000313" key="9">
    <source>
        <dbReference type="EMBL" id="GGC71350.1"/>
    </source>
</evidence>
<evidence type="ECO:0000256" key="1">
    <source>
        <dbReference type="ARBA" id="ARBA00004167"/>
    </source>
</evidence>
<dbReference type="Gene3D" id="1.10.287.110">
    <property type="entry name" value="DnaJ domain"/>
    <property type="match status" value="1"/>
</dbReference>
<evidence type="ECO:0000256" key="6">
    <source>
        <dbReference type="SAM" id="MobiDB-lite"/>
    </source>
</evidence>
<feature type="region of interest" description="Disordered" evidence="6">
    <location>
        <begin position="139"/>
        <end position="161"/>
    </location>
</feature>
<dbReference type="PROSITE" id="PS50076">
    <property type="entry name" value="DNAJ_2"/>
    <property type="match status" value="1"/>
</dbReference>
<dbReference type="PANTHER" id="PTHR12763">
    <property type="match status" value="1"/>
</dbReference>
<keyword evidence="10" id="KW-1185">Reference proteome</keyword>
<accession>A0A916UFR8</accession>
<feature type="domain" description="J" evidence="8">
    <location>
        <begin position="165"/>
        <end position="243"/>
    </location>
</feature>
<keyword evidence="2 7" id="KW-0812">Transmembrane</keyword>
<reference evidence="9" key="2">
    <citation type="submission" date="2020-09" db="EMBL/GenBank/DDBJ databases">
        <authorList>
            <person name="Sun Q."/>
            <person name="Zhou Y."/>
        </authorList>
    </citation>
    <scope>NUCLEOTIDE SEQUENCE</scope>
    <source>
        <strain evidence="9">CGMCC 1.12919</strain>
    </source>
</reference>
<dbReference type="AlphaFoldDB" id="A0A916UFR8"/>
<dbReference type="FunFam" id="1.10.287.110:FF:000001">
    <property type="entry name" value="Import inner membrane translocase subunit tim14"/>
    <property type="match status" value="1"/>
</dbReference>
<dbReference type="InterPro" id="IPR036869">
    <property type="entry name" value="J_dom_sf"/>
</dbReference>
<evidence type="ECO:0000256" key="3">
    <source>
        <dbReference type="ARBA" id="ARBA00022989"/>
    </source>
</evidence>
<proteinExistence type="inferred from homology"/>
<evidence type="ECO:0000256" key="5">
    <source>
        <dbReference type="ARBA" id="ARBA00038105"/>
    </source>
</evidence>
<dbReference type="RefSeq" id="WP_188610194.1">
    <property type="nucleotide sequence ID" value="NZ_BMGG01000005.1"/>
</dbReference>
<dbReference type="InterPro" id="IPR001623">
    <property type="entry name" value="DnaJ_domain"/>
</dbReference>
<protein>
    <recommendedName>
        <fullName evidence="8">J domain-containing protein</fullName>
    </recommendedName>
</protein>
<dbReference type="SUPFAM" id="SSF46565">
    <property type="entry name" value="Chaperone J-domain"/>
    <property type="match status" value="1"/>
</dbReference>
<dbReference type="PANTHER" id="PTHR12763:SF28">
    <property type="entry name" value="GEO10507P1-RELATED"/>
    <property type="match status" value="1"/>
</dbReference>
<evidence type="ECO:0000256" key="7">
    <source>
        <dbReference type="SAM" id="Phobius"/>
    </source>
</evidence>